<accession>A0AAW1DCF1</accession>
<keyword evidence="7" id="KW-0206">Cytoskeleton</keyword>
<evidence type="ECO:0000256" key="9">
    <source>
        <dbReference type="ARBA" id="ARBA00046435"/>
    </source>
</evidence>
<evidence type="ECO:0000256" key="3">
    <source>
        <dbReference type="ARBA" id="ARBA00022490"/>
    </source>
</evidence>
<dbReference type="PANTHER" id="PTHR14517:SF6">
    <property type="entry name" value="RE41410P"/>
    <property type="match status" value="1"/>
</dbReference>
<evidence type="ECO:0000256" key="6">
    <source>
        <dbReference type="ARBA" id="ARBA00023069"/>
    </source>
</evidence>
<comment type="subcellular location">
    <subcellularLocation>
        <location evidence="1">Cytoplasm</location>
        <location evidence="1">Cytoskeleton</location>
        <location evidence="1">Flagellum axoneme</location>
    </subcellularLocation>
</comment>
<dbReference type="Proteomes" id="UP001461498">
    <property type="component" value="Unassembled WGS sequence"/>
</dbReference>
<organism evidence="11 12">
    <name type="scientific">Rhynocoris fuscipes</name>
    <dbReference type="NCBI Taxonomy" id="488301"/>
    <lineage>
        <taxon>Eukaryota</taxon>
        <taxon>Metazoa</taxon>
        <taxon>Ecdysozoa</taxon>
        <taxon>Arthropoda</taxon>
        <taxon>Hexapoda</taxon>
        <taxon>Insecta</taxon>
        <taxon>Pterygota</taxon>
        <taxon>Neoptera</taxon>
        <taxon>Paraneoptera</taxon>
        <taxon>Hemiptera</taxon>
        <taxon>Heteroptera</taxon>
        <taxon>Panheteroptera</taxon>
        <taxon>Cimicomorpha</taxon>
        <taxon>Reduviidae</taxon>
        <taxon>Harpactorinae</taxon>
        <taxon>Harpactorini</taxon>
        <taxon>Rhynocoris</taxon>
    </lineage>
</organism>
<evidence type="ECO:0000313" key="11">
    <source>
        <dbReference type="EMBL" id="KAK9507785.1"/>
    </source>
</evidence>
<evidence type="ECO:0000256" key="7">
    <source>
        <dbReference type="ARBA" id="ARBA00023212"/>
    </source>
</evidence>
<comment type="similarity">
    <text evidence="2">Belongs to the RIB43A family.</text>
</comment>
<dbReference type="GO" id="GO:0016020">
    <property type="term" value="C:membrane"/>
    <property type="evidence" value="ECO:0007669"/>
    <property type="project" value="UniProtKB-SubCell"/>
</dbReference>
<comment type="caution">
    <text evidence="11">The sequence shown here is derived from an EMBL/GenBank/DDBJ whole genome shotgun (WGS) entry which is preliminary data.</text>
</comment>
<feature type="coiled-coil region" evidence="10">
    <location>
        <begin position="62"/>
        <end position="98"/>
    </location>
</feature>
<reference evidence="11 12" key="1">
    <citation type="submission" date="2022-12" db="EMBL/GenBank/DDBJ databases">
        <title>Chromosome-level genome assembly of true bugs.</title>
        <authorList>
            <person name="Ma L."/>
            <person name="Li H."/>
        </authorList>
    </citation>
    <scope>NUCLEOTIDE SEQUENCE [LARGE SCALE GENOMIC DNA]</scope>
    <source>
        <strain evidence="11">Lab_2022b</strain>
    </source>
</reference>
<evidence type="ECO:0000256" key="5">
    <source>
        <dbReference type="ARBA" id="ARBA00023054"/>
    </source>
</evidence>
<dbReference type="Pfam" id="PF05914">
    <property type="entry name" value="RIB43A"/>
    <property type="match status" value="1"/>
</dbReference>
<protein>
    <submittedName>
        <fullName evidence="11">Uncharacterized protein</fullName>
    </submittedName>
</protein>
<dbReference type="GO" id="GO:0007165">
    <property type="term" value="P:signal transduction"/>
    <property type="evidence" value="ECO:0007669"/>
    <property type="project" value="UniProtKB-KW"/>
</dbReference>
<proteinExistence type="inferred from homology"/>
<dbReference type="AlphaFoldDB" id="A0AAW1DCF1"/>
<gene>
    <name evidence="11" type="ORF">O3M35_007562</name>
</gene>
<keyword evidence="3" id="KW-0963">Cytoplasm</keyword>
<evidence type="ECO:0000256" key="2">
    <source>
        <dbReference type="ARBA" id="ARBA00006875"/>
    </source>
</evidence>
<keyword evidence="6" id="KW-0969">Cilium</keyword>
<evidence type="ECO:0000256" key="4">
    <source>
        <dbReference type="ARBA" id="ARBA00022846"/>
    </source>
</evidence>
<evidence type="ECO:0000256" key="10">
    <source>
        <dbReference type="SAM" id="Coils"/>
    </source>
</evidence>
<dbReference type="EMBL" id="JAPXFL010000004">
    <property type="protein sequence ID" value="KAK9507785.1"/>
    <property type="molecule type" value="Genomic_DNA"/>
</dbReference>
<name>A0AAW1DCF1_9HEMI</name>
<evidence type="ECO:0000256" key="8">
    <source>
        <dbReference type="ARBA" id="ARBA00023273"/>
    </source>
</evidence>
<dbReference type="PANTHER" id="PTHR14517">
    <property type="entry name" value="RIB43A-RELATED"/>
    <property type="match status" value="1"/>
</dbReference>
<dbReference type="GO" id="GO:0005549">
    <property type="term" value="F:odorant binding"/>
    <property type="evidence" value="ECO:0007669"/>
    <property type="project" value="InterPro"/>
</dbReference>
<keyword evidence="8" id="KW-0966">Cell projection</keyword>
<evidence type="ECO:0000256" key="1">
    <source>
        <dbReference type="ARBA" id="ARBA00004611"/>
    </source>
</evidence>
<comment type="subunit">
    <text evidence="9">Microtubule inner protein component of sperm flagellar doublet microtubules.</text>
</comment>
<dbReference type="InterPro" id="IPR008805">
    <property type="entry name" value="RIB43A"/>
</dbReference>
<sequence>MPVPLEFALHDPEITLSKAAKAKKIDDERKQRFFDSKQRQIGVDIDALNLQVEEKHQRILSEKELDKKFEIYNNVLAREEKEMKLKELKERKHALEQLKNYWKIYQRREFSRDFDLNDPDYLKKSLPMCTDDNDPRIKSKGSLLRFDGEDYDGMKGKKKSTKLKQILDDQIREEEARRVWSKIADEEWAKEAAVQSEFNIVFSKLEERIRKEEIKQIQAYNLLLAKEKQNEKDWEKKRNYSDDLSHVYNCLTSSFFLETGKDGILTPEQLREMKEIQKLQIIEQEEKRAQENAINKYLINLSADRARDEQKIAENNAFRRKAEALRIRDINLQLAIEQRQRRKDLDREAHGLTEQQIMIREQANNNVSKCNDVLNAMYGSALIVSLIKSMFFNSSDDKWAPMYPGWWPVEINSTNRYVGLCIYHICIAISTVSMGSSFFKTYVAIGCQILGQLDILAVTIIDTFNKENATDDYLRNRIKAIVEHHNAIYDIFKQYHKLFHFSFLWGAMSQELLLCTLAYLVTDPESNWASISSFTLIMAGELTITLLGCQLGEYIIQKGNNINETLYNINWYERTPKIQKDLLIIMLRCKKPLQVKAGGIMVYCREGFKDVSIKRVV</sequence>
<keyword evidence="4" id="KW-0282">Flagellum</keyword>
<evidence type="ECO:0000313" key="12">
    <source>
        <dbReference type="Proteomes" id="UP001461498"/>
    </source>
</evidence>
<keyword evidence="5 10" id="KW-0175">Coiled coil</keyword>
<dbReference type="GO" id="GO:0004984">
    <property type="term" value="F:olfactory receptor activity"/>
    <property type="evidence" value="ECO:0007669"/>
    <property type="project" value="InterPro"/>
</dbReference>
<keyword evidence="12" id="KW-1185">Reference proteome</keyword>